<evidence type="ECO:0000313" key="2">
    <source>
        <dbReference type="EMBL" id="OPL20370.1"/>
    </source>
</evidence>
<dbReference type="AlphaFoldDB" id="A0A409V6N6"/>
<dbReference type="Proteomes" id="UP000266721">
    <property type="component" value="Unassembled WGS sequence"/>
</dbReference>
<dbReference type="PROSITE" id="PS50011">
    <property type="entry name" value="PROTEIN_KINASE_DOM"/>
    <property type="match status" value="1"/>
</dbReference>
<feature type="non-terminal residue" evidence="2">
    <location>
        <position position="1"/>
    </location>
</feature>
<feature type="non-terminal residue" evidence="2">
    <location>
        <position position="87"/>
    </location>
</feature>
<keyword evidence="3" id="KW-1185">Reference proteome</keyword>
<evidence type="ECO:0000259" key="1">
    <source>
        <dbReference type="PROSITE" id="PS50011"/>
    </source>
</evidence>
<dbReference type="GO" id="GO:0004672">
    <property type="term" value="F:protein kinase activity"/>
    <property type="evidence" value="ECO:0007669"/>
    <property type="project" value="InterPro"/>
</dbReference>
<dbReference type="SUPFAM" id="SSF56112">
    <property type="entry name" value="Protein kinase-like (PK-like)"/>
    <property type="match status" value="1"/>
</dbReference>
<dbReference type="InterPro" id="IPR011009">
    <property type="entry name" value="Kinase-like_dom_sf"/>
</dbReference>
<dbReference type="InterPro" id="IPR000719">
    <property type="entry name" value="Prot_kinase_dom"/>
</dbReference>
<evidence type="ECO:0000313" key="3">
    <source>
        <dbReference type="Proteomes" id="UP000266721"/>
    </source>
</evidence>
<name>A0A409V6N6_MYTGA</name>
<feature type="domain" description="Protein kinase" evidence="1">
    <location>
        <begin position="1"/>
        <end position="87"/>
    </location>
</feature>
<dbReference type="Gene3D" id="1.10.510.10">
    <property type="entry name" value="Transferase(Phosphotransferase) domain 1"/>
    <property type="match status" value="1"/>
</dbReference>
<accession>A0A409V6N6</accession>
<dbReference type="SMR" id="A0A409V6N6"/>
<sequence length="87" mass="10005">MPPEVLCDCPIETDEHADTETVVTDPCGPKTDIWSLGVILLEVFTNVDLWEGLSNPQKIYRTVEFLNEGKHPFDFYTEEYSLQDKIK</sequence>
<reference evidence="2 3" key="1">
    <citation type="journal article" date="2016" name="PLoS ONE">
        <title>A First Insight into the Genome of the Filter-Feeder Mussel Mytilus galloprovincialis.</title>
        <authorList>
            <person name="Murgarella M."/>
            <person name="Puiu D."/>
            <person name="Novoa B."/>
            <person name="Figueras A."/>
            <person name="Posada D."/>
            <person name="Canchaya C."/>
        </authorList>
    </citation>
    <scope>NUCLEOTIDE SEQUENCE [LARGE SCALE GENOMIC DNA]</scope>
    <source>
        <tissue evidence="2">Muscle</tissue>
    </source>
</reference>
<organism evidence="2 3">
    <name type="scientific">Mytilus galloprovincialis</name>
    <name type="common">Mediterranean mussel</name>
    <dbReference type="NCBI Taxonomy" id="29158"/>
    <lineage>
        <taxon>Eukaryota</taxon>
        <taxon>Metazoa</taxon>
        <taxon>Spiralia</taxon>
        <taxon>Lophotrochozoa</taxon>
        <taxon>Mollusca</taxon>
        <taxon>Bivalvia</taxon>
        <taxon>Autobranchia</taxon>
        <taxon>Pteriomorphia</taxon>
        <taxon>Mytilida</taxon>
        <taxon>Mytiloidea</taxon>
        <taxon>Mytilidae</taxon>
        <taxon>Mytilinae</taxon>
        <taxon>Mytilus</taxon>
    </lineage>
</organism>
<dbReference type="EMBL" id="KV610358">
    <property type="protein sequence ID" value="OPL20370.1"/>
    <property type="molecule type" value="Genomic_DNA"/>
</dbReference>
<dbReference type="GO" id="GO:0005524">
    <property type="term" value="F:ATP binding"/>
    <property type="evidence" value="ECO:0007669"/>
    <property type="project" value="InterPro"/>
</dbReference>
<protein>
    <recommendedName>
        <fullName evidence="1">Protein kinase domain-containing protein</fullName>
    </recommendedName>
</protein>
<gene>
    <name evidence="2" type="ORF">AM593_02706</name>
</gene>
<proteinExistence type="predicted"/>